<evidence type="ECO:0000256" key="1">
    <source>
        <dbReference type="SAM" id="Phobius"/>
    </source>
</evidence>
<dbReference type="EMBL" id="CP026095">
    <property type="protein sequence ID" value="AZV44660.1"/>
    <property type="molecule type" value="Genomic_DNA"/>
</dbReference>
<keyword evidence="1" id="KW-0812">Transmembrane</keyword>
<evidence type="ECO:0000313" key="2">
    <source>
        <dbReference type="EMBL" id="AZV44660.1"/>
    </source>
</evidence>
<protein>
    <recommendedName>
        <fullName evidence="4">DUF1294 domain-containing protein</fullName>
    </recommendedName>
</protein>
<keyword evidence="1" id="KW-1133">Transmembrane helix</keyword>
<proteinExistence type="predicted"/>
<dbReference type="KEGG" id="pasa:BAOM_4053"/>
<feature type="transmembrane region" description="Helical" evidence="1">
    <location>
        <begin position="35"/>
        <end position="53"/>
    </location>
</feature>
<evidence type="ECO:0000313" key="3">
    <source>
        <dbReference type="Proteomes" id="UP000283095"/>
    </source>
</evidence>
<dbReference type="Proteomes" id="UP000283095">
    <property type="component" value="Chromosome"/>
</dbReference>
<dbReference type="InterPro" id="IPR010718">
    <property type="entry name" value="DUF1294"/>
</dbReference>
<dbReference type="Pfam" id="PF06961">
    <property type="entry name" value="DUF1294"/>
    <property type="match status" value="1"/>
</dbReference>
<feature type="transmembrane region" description="Helical" evidence="1">
    <location>
        <begin position="65"/>
        <end position="85"/>
    </location>
</feature>
<keyword evidence="1" id="KW-0472">Membrane</keyword>
<name>A0A3Q9RQW2_9BACI</name>
<organism evidence="2 3">
    <name type="scientific">Peribacillus asahii</name>
    <dbReference type="NCBI Taxonomy" id="228899"/>
    <lineage>
        <taxon>Bacteria</taxon>
        <taxon>Bacillati</taxon>
        <taxon>Bacillota</taxon>
        <taxon>Bacilli</taxon>
        <taxon>Bacillales</taxon>
        <taxon>Bacillaceae</taxon>
        <taxon>Peribacillus</taxon>
    </lineage>
</organism>
<gene>
    <name evidence="2" type="ORF">BAOM_4053</name>
</gene>
<evidence type="ECO:0008006" key="4">
    <source>
        <dbReference type="Google" id="ProtNLM"/>
    </source>
</evidence>
<dbReference type="AlphaFoldDB" id="A0A3Q9RQW2"/>
<sequence>MFTMVYMIFINILAFTIMGIDKKKARNGEYRISERTLWIVAVIGGGTGAYLGMKQFRHKTKHASFKWGFPVLMVIQLGLLVTYGID</sequence>
<reference evidence="2 3" key="1">
    <citation type="submission" date="2018-01" db="EMBL/GenBank/DDBJ databases">
        <title>Bacillus asahii Genome sequencing and assembly.</title>
        <authorList>
            <person name="Jiang H."/>
            <person name="Feng Y."/>
            <person name="Zhao F."/>
            <person name="Lin X."/>
        </authorList>
    </citation>
    <scope>NUCLEOTIDE SEQUENCE [LARGE SCALE GENOMIC DNA]</scope>
    <source>
        <strain evidence="2 3">OM18</strain>
    </source>
</reference>
<accession>A0A3Q9RQW2</accession>
<dbReference type="RefSeq" id="WP_373995308.1">
    <property type="nucleotide sequence ID" value="NZ_CP026095.1"/>
</dbReference>